<dbReference type="EMBL" id="LAZR01013011">
    <property type="protein sequence ID" value="KKM24011.1"/>
    <property type="molecule type" value="Genomic_DNA"/>
</dbReference>
<proteinExistence type="predicted"/>
<name>A0A0F9I8U0_9ZZZZ</name>
<gene>
    <name evidence="1" type="ORF">LCGC14_1609400</name>
</gene>
<evidence type="ECO:0000313" key="1">
    <source>
        <dbReference type="EMBL" id="KKM24011.1"/>
    </source>
</evidence>
<dbReference type="AlphaFoldDB" id="A0A0F9I8U0"/>
<organism evidence="1">
    <name type="scientific">marine sediment metagenome</name>
    <dbReference type="NCBI Taxonomy" id="412755"/>
    <lineage>
        <taxon>unclassified sequences</taxon>
        <taxon>metagenomes</taxon>
        <taxon>ecological metagenomes</taxon>
    </lineage>
</organism>
<accession>A0A0F9I8U0</accession>
<sequence length="722" mass="78331">MGITTSAGDGVRINSSAKDNGVLQQAAGLPANQFVMPDSIVDTNNGQITLTTIAGRLIVIRRNEVLEETRYILSEDGDAGMTGTVNEDWDNPPTGGMAYDIAYVVEDAADLTGFTLISKRNRDYSLGRLFSIGNSTTGTFSWFALLDGASIETDNSIGASDRALLIEGDGRWDFGYEQGGAPVPGGYLISTADTTGDWAFETVAGGQFVANSLFLTSVENNRFELDDESRVTVRGLKVYKALYQSIWRGNGLMEDLILQGVNDTNDRLDIDESFDVDGLVLINSYGLYPDGLTTGSVLNYQSVGNTYDVQMLTEGTLLRMFNPTWDGDYPVLNWTASSGTFTEEWVYDNIVQDPTATPLEDARLYLVNDADLSFPLIESSDVQGAISDYILTRNWTSGTAGTLPTFDQTAYTQRFLRFGQTPFEAAVTVTAPIDQTVTLIDDAGVELSEANADLVSGTVYEHGTGTPSNLIAFDNGTVLFSAGDIVVGVSSGATGTVRDKTGDAADGTVYIVDRNAIAFQDGEDLNVAGSPNATANLTSGTGGLDLDFHWEVRASDESLADMYSWQASKSAKASPLGWVYEMLRHRTQLAKRSGGDYWTEREDSEGVFISERGAGSVLYFTSDENWQWTPPTSYTITLNTLKSDSEVRIYQDIGGNPGDELAGTESSSTSFQYSYEHGGSDIPVIIVIFHLDWRDIRLIIDLEAADSTIPITQQTDRVYSNP</sequence>
<comment type="caution">
    <text evidence="1">The sequence shown here is derived from an EMBL/GenBank/DDBJ whole genome shotgun (WGS) entry which is preliminary data.</text>
</comment>
<reference evidence="1" key="1">
    <citation type="journal article" date="2015" name="Nature">
        <title>Complex archaea that bridge the gap between prokaryotes and eukaryotes.</title>
        <authorList>
            <person name="Spang A."/>
            <person name="Saw J.H."/>
            <person name="Jorgensen S.L."/>
            <person name="Zaremba-Niedzwiedzka K."/>
            <person name="Martijn J."/>
            <person name="Lind A.E."/>
            <person name="van Eijk R."/>
            <person name="Schleper C."/>
            <person name="Guy L."/>
            <person name="Ettema T.J."/>
        </authorList>
    </citation>
    <scope>NUCLEOTIDE SEQUENCE</scope>
</reference>
<protein>
    <submittedName>
        <fullName evidence="1">Uncharacterized protein</fullName>
    </submittedName>
</protein>